<protein>
    <recommendedName>
        <fullName evidence="2">Adenylosuccinate lyase</fullName>
    </recommendedName>
</protein>
<sequence>MTISLIDSYIFRNSYGTKEMREVFNDRARIQAWLDVEASLARAQAKLNII</sequence>
<dbReference type="Gene3D" id="1.10.275.10">
    <property type="entry name" value="Fumarase/aspartase (N-terminal domain)"/>
    <property type="match status" value="1"/>
</dbReference>
<proteinExistence type="predicted"/>
<evidence type="ECO:0000313" key="1">
    <source>
        <dbReference type="EMBL" id="GAG79172.1"/>
    </source>
</evidence>
<organism evidence="1">
    <name type="scientific">marine sediment metagenome</name>
    <dbReference type="NCBI Taxonomy" id="412755"/>
    <lineage>
        <taxon>unclassified sequences</taxon>
        <taxon>metagenomes</taxon>
        <taxon>ecological metagenomes</taxon>
    </lineage>
</organism>
<dbReference type="GO" id="GO:0003824">
    <property type="term" value="F:catalytic activity"/>
    <property type="evidence" value="ECO:0007669"/>
    <property type="project" value="InterPro"/>
</dbReference>
<dbReference type="InterPro" id="IPR008948">
    <property type="entry name" value="L-Aspartase-like"/>
</dbReference>
<dbReference type="AlphaFoldDB" id="X1BD70"/>
<dbReference type="EMBL" id="BART01013619">
    <property type="protein sequence ID" value="GAG79172.1"/>
    <property type="molecule type" value="Genomic_DNA"/>
</dbReference>
<gene>
    <name evidence="1" type="ORF">S01H4_27733</name>
</gene>
<feature type="non-terminal residue" evidence="1">
    <location>
        <position position="50"/>
    </location>
</feature>
<dbReference type="InterPro" id="IPR024083">
    <property type="entry name" value="Fumarase/histidase_N"/>
</dbReference>
<name>X1BD70_9ZZZZ</name>
<evidence type="ECO:0008006" key="2">
    <source>
        <dbReference type="Google" id="ProtNLM"/>
    </source>
</evidence>
<comment type="caution">
    <text evidence="1">The sequence shown here is derived from an EMBL/GenBank/DDBJ whole genome shotgun (WGS) entry which is preliminary data.</text>
</comment>
<dbReference type="SUPFAM" id="SSF48557">
    <property type="entry name" value="L-aspartase-like"/>
    <property type="match status" value="1"/>
</dbReference>
<reference evidence="1" key="1">
    <citation type="journal article" date="2014" name="Front. Microbiol.">
        <title>High frequency of phylogenetically diverse reductive dehalogenase-homologous genes in deep subseafloor sedimentary metagenomes.</title>
        <authorList>
            <person name="Kawai M."/>
            <person name="Futagami T."/>
            <person name="Toyoda A."/>
            <person name="Takaki Y."/>
            <person name="Nishi S."/>
            <person name="Hori S."/>
            <person name="Arai W."/>
            <person name="Tsubouchi T."/>
            <person name="Morono Y."/>
            <person name="Uchiyama I."/>
            <person name="Ito T."/>
            <person name="Fujiyama A."/>
            <person name="Inagaki F."/>
            <person name="Takami H."/>
        </authorList>
    </citation>
    <scope>NUCLEOTIDE SEQUENCE</scope>
    <source>
        <strain evidence="1">Expedition CK06-06</strain>
    </source>
</reference>
<accession>X1BD70</accession>